<dbReference type="GO" id="GO:0015165">
    <property type="term" value="F:pyrimidine nucleotide-sugar transmembrane transporter activity"/>
    <property type="evidence" value="ECO:0007669"/>
    <property type="project" value="InterPro"/>
</dbReference>
<evidence type="ECO:0000256" key="3">
    <source>
        <dbReference type="ARBA" id="ARBA00022692"/>
    </source>
</evidence>
<evidence type="ECO:0000256" key="5">
    <source>
        <dbReference type="ARBA" id="ARBA00023136"/>
    </source>
</evidence>
<comment type="subcellular location">
    <subcellularLocation>
        <location evidence="1">Membrane</location>
        <topology evidence="1">Multi-pass membrane protein</topology>
    </subcellularLocation>
</comment>
<keyword evidence="3 6" id="KW-0812">Transmembrane</keyword>
<keyword evidence="2" id="KW-0762">Sugar transport</keyword>
<evidence type="ECO:0000256" key="2">
    <source>
        <dbReference type="ARBA" id="ARBA00022597"/>
    </source>
</evidence>
<protein>
    <recommendedName>
        <fullName evidence="9">UDP-galactose transporter</fullName>
    </recommendedName>
</protein>
<dbReference type="GeneID" id="106668378"/>
<evidence type="ECO:0008006" key="9">
    <source>
        <dbReference type="Google" id="ProtNLM"/>
    </source>
</evidence>
<reference evidence="7" key="1">
    <citation type="submission" date="2022-01" db="UniProtKB">
        <authorList>
            <consortium name="EnsemblMetazoa"/>
        </authorList>
    </citation>
    <scope>IDENTIFICATION</scope>
</reference>
<dbReference type="OrthoDB" id="419167at2759"/>
<feature type="transmembrane region" description="Helical" evidence="6">
    <location>
        <begin position="16"/>
        <end position="36"/>
    </location>
</feature>
<feature type="transmembrane region" description="Helical" evidence="6">
    <location>
        <begin position="220"/>
        <end position="236"/>
    </location>
</feature>
<dbReference type="Pfam" id="PF04142">
    <property type="entry name" value="Nuc_sug_transp"/>
    <property type="match status" value="1"/>
</dbReference>
<name>A0A8I6RZ70_CIMLE</name>
<feature type="transmembrane region" description="Helical" evidence="6">
    <location>
        <begin position="87"/>
        <end position="103"/>
    </location>
</feature>
<dbReference type="AlphaFoldDB" id="A0A8I6RZ70"/>
<feature type="transmembrane region" description="Helical" evidence="6">
    <location>
        <begin position="48"/>
        <end position="67"/>
    </location>
</feature>
<dbReference type="GO" id="GO:0000139">
    <property type="term" value="C:Golgi membrane"/>
    <property type="evidence" value="ECO:0007669"/>
    <property type="project" value="InterPro"/>
</dbReference>
<feature type="transmembrane region" description="Helical" evidence="6">
    <location>
        <begin position="115"/>
        <end position="135"/>
    </location>
</feature>
<evidence type="ECO:0000313" key="7">
    <source>
        <dbReference type="EnsemblMetazoa" id="XP_014252561.1"/>
    </source>
</evidence>
<evidence type="ECO:0000256" key="1">
    <source>
        <dbReference type="ARBA" id="ARBA00004141"/>
    </source>
</evidence>
<keyword evidence="4 6" id="KW-1133">Transmembrane helix</keyword>
<proteinExistence type="predicted"/>
<dbReference type="Proteomes" id="UP000494040">
    <property type="component" value="Unassembled WGS sequence"/>
</dbReference>
<feature type="transmembrane region" description="Helical" evidence="6">
    <location>
        <begin position="257"/>
        <end position="275"/>
    </location>
</feature>
<dbReference type="PANTHER" id="PTHR10231">
    <property type="entry name" value="NUCLEOTIDE-SUGAR TRANSMEMBRANE TRANSPORTER"/>
    <property type="match status" value="1"/>
</dbReference>
<keyword evidence="8" id="KW-1185">Reference proteome</keyword>
<evidence type="ECO:0000256" key="6">
    <source>
        <dbReference type="SAM" id="Phobius"/>
    </source>
</evidence>
<feature type="transmembrane region" description="Helical" evidence="6">
    <location>
        <begin position="306"/>
        <end position="324"/>
    </location>
</feature>
<organism evidence="7 8">
    <name type="scientific">Cimex lectularius</name>
    <name type="common">Bed bug</name>
    <name type="synonym">Acanthia lectularia</name>
    <dbReference type="NCBI Taxonomy" id="79782"/>
    <lineage>
        <taxon>Eukaryota</taxon>
        <taxon>Metazoa</taxon>
        <taxon>Ecdysozoa</taxon>
        <taxon>Arthropoda</taxon>
        <taxon>Hexapoda</taxon>
        <taxon>Insecta</taxon>
        <taxon>Pterygota</taxon>
        <taxon>Neoptera</taxon>
        <taxon>Paraneoptera</taxon>
        <taxon>Hemiptera</taxon>
        <taxon>Heteroptera</taxon>
        <taxon>Panheteroptera</taxon>
        <taxon>Cimicomorpha</taxon>
        <taxon>Cimicidae</taxon>
        <taxon>Cimex</taxon>
    </lineage>
</organism>
<dbReference type="KEGG" id="clec:106668378"/>
<feature type="transmembrane region" description="Helical" evidence="6">
    <location>
        <begin position="179"/>
        <end position="200"/>
    </location>
</feature>
<dbReference type="InterPro" id="IPR007271">
    <property type="entry name" value="Nuc_sug_transpt"/>
</dbReference>
<accession>A0A8I6RZ70</accession>
<dbReference type="RefSeq" id="XP_014252561.1">
    <property type="nucleotide sequence ID" value="XM_014397075.2"/>
</dbReference>
<sequence length="342" mass="38840">MKLSSNLQEVFPTKQAAWIFAIYITLFVNQGWLVTASQESNNHYNYDIALAVLLTEFLKLICSFGLYSYQYSLFNLVMEFKGNMKVFALYFVPASLYAVYNNLTYMNLSTFDPTTYFVALQMRVVLTGIVFQLIFNKKLSFKQWLSLVVLTVGCMVKQIDFGDMPDKTDLKIGEKELSISYSLGSLLLIAQILCSCLAGVYNEYLLKMHAEEVNVYIQNAYHYINSIICLVVIFTWQGKFTHLFFSQTYKQFLDFKVAFVIINNVAIGIVTSFFLKYLNSILKTFAGALELVFTAVIARILFGIPIYLNTLASIGLIVVATIVYSQNPVTKPTKAKGELPYV</sequence>
<evidence type="ECO:0000256" key="4">
    <source>
        <dbReference type="ARBA" id="ARBA00022989"/>
    </source>
</evidence>
<keyword evidence="5 6" id="KW-0472">Membrane</keyword>
<dbReference type="EnsemblMetazoa" id="XM_014397075.2">
    <property type="protein sequence ID" value="XP_014252561.1"/>
    <property type="gene ID" value="LOC106668378"/>
</dbReference>
<dbReference type="OMA" id="CLYCREN"/>
<evidence type="ECO:0000313" key="8">
    <source>
        <dbReference type="Proteomes" id="UP000494040"/>
    </source>
</evidence>
<dbReference type="CTD" id="33734"/>
<dbReference type="PIRSF" id="PIRSF005799">
    <property type="entry name" value="UDP-gal_transpt"/>
    <property type="match status" value="1"/>
</dbReference>
<keyword evidence="2" id="KW-0813">Transport</keyword>